<name>A0A0R3QGU4_9BILA</name>
<dbReference type="SUPFAM" id="SSF49899">
    <property type="entry name" value="Concanavalin A-like lectins/glucanases"/>
    <property type="match status" value="1"/>
</dbReference>
<dbReference type="Pfam" id="PF02210">
    <property type="entry name" value="Laminin_G_2"/>
    <property type="match status" value="1"/>
</dbReference>
<evidence type="ECO:0000313" key="4">
    <source>
        <dbReference type="Proteomes" id="UP000280834"/>
    </source>
</evidence>
<evidence type="ECO:0000256" key="1">
    <source>
        <dbReference type="PROSITE-ProRule" id="PRU00122"/>
    </source>
</evidence>
<dbReference type="CDD" id="cd00110">
    <property type="entry name" value="LamG"/>
    <property type="match status" value="1"/>
</dbReference>
<dbReference type="Gene3D" id="2.60.120.200">
    <property type="match status" value="1"/>
</dbReference>
<dbReference type="InterPro" id="IPR013320">
    <property type="entry name" value="ConA-like_dom_sf"/>
</dbReference>
<dbReference type="PROSITE" id="PS50025">
    <property type="entry name" value="LAM_G_DOMAIN"/>
    <property type="match status" value="1"/>
</dbReference>
<dbReference type="Proteomes" id="UP000280834">
    <property type="component" value="Unassembled WGS sequence"/>
</dbReference>
<accession>A0A0R3QGU4</accession>
<protein>
    <submittedName>
        <fullName evidence="5">LAM_G_DOMAIN domain-containing protein</fullName>
    </submittedName>
</protein>
<feature type="domain" description="Laminin G" evidence="2">
    <location>
        <begin position="1"/>
        <end position="139"/>
    </location>
</feature>
<reference evidence="5" key="1">
    <citation type="submission" date="2017-02" db="UniProtKB">
        <authorList>
            <consortium name="WormBaseParasite"/>
        </authorList>
    </citation>
    <scope>IDENTIFICATION</scope>
</reference>
<keyword evidence="4" id="KW-1185">Reference proteome</keyword>
<dbReference type="InterPro" id="IPR001791">
    <property type="entry name" value="Laminin_G"/>
</dbReference>
<dbReference type="AlphaFoldDB" id="A0A0R3QGU4"/>
<sequence>MKFHNLSFEFRTRSRATQVIAVEFSKRSQFIIFSVSHGKGLISIGPEQYLLSFPSFADGNLKSLSIVVEKYSTLIVIDHLYKKRIVLQNNGLYRDIRKIYSGLAPSTSYPQRFEGCLRNVKINDLRLKLAENMMTKPGCQVLINHLLYIYAKMLHNT</sequence>
<dbReference type="STRING" id="42155.A0A0R3QGU4"/>
<dbReference type="EMBL" id="UZAG01004998">
    <property type="protein sequence ID" value="VDO17399.1"/>
    <property type="molecule type" value="Genomic_DNA"/>
</dbReference>
<organism evidence="5">
    <name type="scientific">Brugia timori</name>
    <dbReference type="NCBI Taxonomy" id="42155"/>
    <lineage>
        <taxon>Eukaryota</taxon>
        <taxon>Metazoa</taxon>
        <taxon>Ecdysozoa</taxon>
        <taxon>Nematoda</taxon>
        <taxon>Chromadorea</taxon>
        <taxon>Rhabditida</taxon>
        <taxon>Spirurina</taxon>
        <taxon>Spiruromorpha</taxon>
        <taxon>Filarioidea</taxon>
        <taxon>Onchocercidae</taxon>
        <taxon>Brugia</taxon>
    </lineage>
</organism>
<comment type="caution">
    <text evidence="1">Lacks conserved residue(s) required for the propagation of feature annotation.</text>
</comment>
<dbReference type="SMART" id="SM00282">
    <property type="entry name" value="LamG"/>
    <property type="match status" value="1"/>
</dbReference>
<evidence type="ECO:0000313" key="5">
    <source>
        <dbReference type="WBParaSite" id="BTMF_0000560001-mRNA-1"/>
    </source>
</evidence>
<evidence type="ECO:0000259" key="2">
    <source>
        <dbReference type="PROSITE" id="PS50025"/>
    </source>
</evidence>
<reference evidence="3 4" key="2">
    <citation type="submission" date="2018-11" db="EMBL/GenBank/DDBJ databases">
        <authorList>
            <consortium name="Pathogen Informatics"/>
        </authorList>
    </citation>
    <scope>NUCLEOTIDE SEQUENCE [LARGE SCALE GENOMIC DNA]</scope>
</reference>
<dbReference type="WBParaSite" id="BTMF_0000560001-mRNA-1">
    <property type="protein sequence ID" value="BTMF_0000560001-mRNA-1"/>
    <property type="gene ID" value="BTMF_0000560001"/>
</dbReference>
<gene>
    <name evidence="3" type="ORF">BTMF_LOCUS4876</name>
</gene>
<evidence type="ECO:0000313" key="3">
    <source>
        <dbReference type="EMBL" id="VDO17399.1"/>
    </source>
</evidence>
<proteinExistence type="predicted"/>